<evidence type="ECO:0000313" key="3">
    <source>
        <dbReference type="Proteomes" id="UP000220032"/>
    </source>
</evidence>
<dbReference type="RefSeq" id="WP_044783213.1">
    <property type="nucleotide sequence ID" value="NZ_JADNQD010000141.1"/>
</dbReference>
<evidence type="ECO:0000313" key="2">
    <source>
        <dbReference type="EMBL" id="PFE07723.1"/>
    </source>
</evidence>
<dbReference type="EMBL" id="NTRR01000084">
    <property type="protein sequence ID" value="PFE07723.1"/>
    <property type="molecule type" value="Genomic_DNA"/>
</dbReference>
<dbReference type="AlphaFoldDB" id="A0A0G8FCN6"/>
<comment type="caution">
    <text evidence="2">The sequence shown here is derived from an EMBL/GenBank/DDBJ whole genome shotgun (WGS) entry which is preliminary data.</text>
</comment>
<organism evidence="2 3">
    <name type="scientific">Bacillus cereus</name>
    <dbReference type="NCBI Taxonomy" id="1396"/>
    <lineage>
        <taxon>Bacteria</taxon>
        <taxon>Bacillati</taxon>
        <taxon>Bacillota</taxon>
        <taxon>Bacilli</taxon>
        <taxon>Bacillales</taxon>
        <taxon>Bacillaceae</taxon>
        <taxon>Bacillus</taxon>
        <taxon>Bacillus cereus group</taxon>
    </lineage>
</organism>
<evidence type="ECO:0000313" key="1">
    <source>
        <dbReference type="EMBL" id="MDN4871804.1"/>
    </source>
</evidence>
<proteinExistence type="predicted"/>
<dbReference type="Proteomes" id="UP001175137">
    <property type="component" value="Unassembled WGS sequence"/>
</dbReference>
<dbReference type="InterPro" id="IPR046100">
    <property type="entry name" value="DUF6037"/>
</dbReference>
<dbReference type="Pfam" id="PF19503">
    <property type="entry name" value="DUF6037"/>
    <property type="match status" value="1"/>
</dbReference>
<sequence>MKLDGLVRLYGEMKKQDIKRCRFDFTFNKVTFDVFFFTDETPFKLMFGAKLKNFYFELNVTTGFNINTYLGEKYNELCEILGLEYNSETPFKSSYFFEEFNRRIPITVNTNNYPQPHEVAKYRRDVEESEKIYFWGWLNHGESGNNVTPENLKKTERILGVDAYKTCEFRNISSRWTDDRSKALAYSEPK</sequence>
<gene>
    <name evidence="2" type="ORF">CN307_30625</name>
    <name evidence="1" type="ORF">QYM23_02670</name>
</gene>
<dbReference type="EMBL" id="JAUIQW010000001">
    <property type="protein sequence ID" value="MDN4871804.1"/>
    <property type="molecule type" value="Genomic_DNA"/>
</dbReference>
<accession>A0A0G8FCN6</accession>
<protein>
    <submittedName>
        <fullName evidence="1">DUF6037 family protein</fullName>
    </submittedName>
</protein>
<reference evidence="1" key="2">
    <citation type="submission" date="2023-07" db="EMBL/GenBank/DDBJ databases">
        <title>Complete genome sequence of Bacillus cereus SRCM126073 isolated from soil.</title>
        <authorList>
            <person name="Yang H.-G."/>
            <person name="Ryu M.-S."/>
            <person name="Ha G.-S."/>
            <person name="Yang H.-J."/>
            <person name="Jeong D.-Y."/>
        </authorList>
    </citation>
    <scope>NUCLEOTIDE SEQUENCE</scope>
    <source>
        <strain evidence="1">SRCM126073</strain>
    </source>
</reference>
<reference evidence="2 3" key="1">
    <citation type="submission" date="2017-09" db="EMBL/GenBank/DDBJ databases">
        <title>Large-scale bioinformatics analysis of Bacillus genomes uncovers conserved roles of natural products in bacterial physiology.</title>
        <authorList>
            <consortium name="Agbiome Team Llc"/>
            <person name="Bleich R.M."/>
            <person name="Grubbs K.J."/>
            <person name="Santa Maria K.C."/>
            <person name="Allen S.E."/>
            <person name="Farag S."/>
            <person name="Shank E.A."/>
            <person name="Bowers A."/>
        </authorList>
    </citation>
    <scope>NUCLEOTIDE SEQUENCE [LARGE SCALE GENOMIC DNA]</scope>
    <source>
        <strain evidence="2 3">AFS022681</strain>
    </source>
</reference>
<name>A0A0G8FCN6_BACCE</name>
<dbReference type="Proteomes" id="UP000220032">
    <property type="component" value="Unassembled WGS sequence"/>
</dbReference>